<dbReference type="Gene3D" id="4.10.280.10">
    <property type="entry name" value="Helix-loop-helix DNA-binding domain"/>
    <property type="match status" value="1"/>
</dbReference>
<proteinExistence type="predicted"/>
<gene>
    <name evidence="2" type="ORF">P5673_019534</name>
</gene>
<name>A0AAD9QAY2_ACRCE</name>
<comment type="caution">
    <text evidence="2">The sequence shown here is derived from an EMBL/GenBank/DDBJ whole genome shotgun (WGS) entry which is preliminary data.</text>
</comment>
<dbReference type="AlphaFoldDB" id="A0AAD9QAY2"/>
<organism evidence="2 3">
    <name type="scientific">Acropora cervicornis</name>
    <name type="common">Staghorn coral</name>
    <dbReference type="NCBI Taxonomy" id="6130"/>
    <lineage>
        <taxon>Eukaryota</taxon>
        <taxon>Metazoa</taxon>
        <taxon>Cnidaria</taxon>
        <taxon>Anthozoa</taxon>
        <taxon>Hexacorallia</taxon>
        <taxon>Scleractinia</taxon>
        <taxon>Astrocoeniina</taxon>
        <taxon>Acroporidae</taxon>
        <taxon>Acropora</taxon>
    </lineage>
</organism>
<dbReference type="EMBL" id="JARQWQ010000046">
    <property type="protein sequence ID" value="KAK2557969.1"/>
    <property type="molecule type" value="Genomic_DNA"/>
</dbReference>
<keyword evidence="3" id="KW-1185">Reference proteome</keyword>
<reference evidence="2" key="1">
    <citation type="journal article" date="2023" name="G3 (Bethesda)">
        <title>Whole genome assembly and annotation of the endangered Caribbean coral Acropora cervicornis.</title>
        <authorList>
            <person name="Selwyn J.D."/>
            <person name="Vollmer S.V."/>
        </authorList>
    </citation>
    <scope>NUCLEOTIDE SEQUENCE</scope>
    <source>
        <strain evidence="2">K2</strain>
    </source>
</reference>
<sequence>MEVNESDMDGVRIRKNQREKERVTALKSHFMDLKRRLPFPEEQVKTRAQILIRAAEYVDALERRIFQMQDSQNSDERNKEEIFRKDLSSCRFSSVSFDFVCGGMKVFNSAGPVNYCLLRKPEDAFGDVCETIFRQA</sequence>
<dbReference type="InterPro" id="IPR011598">
    <property type="entry name" value="bHLH_dom"/>
</dbReference>
<feature type="domain" description="BHLH" evidence="1">
    <location>
        <begin position="10"/>
        <end position="61"/>
    </location>
</feature>
<dbReference type="PROSITE" id="PS50888">
    <property type="entry name" value="BHLH"/>
    <property type="match status" value="1"/>
</dbReference>
<evidence type="ECO:0000259" key="1">
    <source>
        <dbReference type="PROSITE" id="PS50888"/>
    </source>
</evidence>
<dbReference type="InterPro" id="IPR036638">
    <property type="entry name" value="HLH_DNA-bd_sf"/>
</dbReference>
<dbReference type="SMART" id="SM00353">
    <property type="entry name" value="HLH"/>
    <property type="match status" value="1"/>
</dbReference>
<reference evidence="2" key="2">
    <citation type="journal article" date="2023" name="Science">
        <title>Genomic signatures of disease resistance in endangered staghorn corals.</title>
        <authorList>
            <person name="Vollmer S.V."/>
            <person name="Selwyn J.D."/>
            <person name="Despard B.A."/>
            <person name="Roesel C.L."/>
        </authorList>
    </citation>
    <scope>NUCLEOTIDE SEQUENCE</scope>
    <source>
        <strain evidence="2">K2</strain>
    </source>
</reference>
<dbReference type="SUPFAM" id="SSF47459">
    <property type="entry name" value="HLH, helix-loop-helix DNA-binding domain"/>
    <property type="match status" value="1"/>
</dbReference>
<evidence type="ECO:0000313" key="3">
    <source>
        <dbReference type="Proteomes" id="UP001249851"/>
    </source>
</evidence>
<evidence type="ECO:0000313" key="2">
    <source>
        <dbReference type="EMBL" id="KAK2557969.1"/>
    </source>
</evidence>
<dbReference type="Proteomes" id="UP001249851">
    <property type="component" value="Unassembled WGS sequence"/>
</dbReference>
<dbReference type="GO" id="GO:0046983">
    <property type="term" value="F:protein dimerization activity"/>
    <property type="evidence" value="ECO:0007669"/>
    <property type="project" value="InterPro"/>
</dbReference>
<protein>
    <recommendedName>
        <fullName evidence="1">BHLH domain-containing protein</fullName>
    </recommendedName>
</protein>
<dbReference type="Pfam" id="PF00010">
    <property type="entry name" value="HLH"/>
    <property type="match status" value="1"/>
</dbReference>
<accession>A0AAD9QAY2</accession>